<organism evidence="1 2">
    <name type="scientific">Anaerosporomusa subterranea</name>
    <dbReference type="NCBI Taxonomy" id="1794912"/>
    <lineage>
        <taxon>Bacteria</taxon>
        <taxon>Bacillati</taxon>
        <taxon>Bacillota</taxon>
        <taxon>Negativicutes</taxon>
        <taxon>Acetonemataceae</taxon>
        <taxon>Anaerosporomusa</taxon>
    </lineage>
</organism>
<protein>
    <submittedName>
        <fullName evidence="1">Uncharacterized protein</fullName>
    </submittedName>
</protein>
<evidence type="ECO:0000313" key="2">
    <source>
        <dbReference type="Proteomes" id="UP000076268"/>
    </source>
</evidence>
<evidence type="ECO:0000313" key="1">
    <source>
        <dbReference type="EMBL" id="KYZ76729.1"/>
    </source>
</evidence>
<keyword evidence="2" id="KW-1185">Reference proteome</keyword>
<comment type="caution">
    <text evidence="1">The sequence shown here is derived from an EMBL/GenBank/DDBJ whole genome shotgun (WGS) entry which is preliminary data.</text>
</comment>
<reference evidence="1 2" key="1">
    <citation type="submission" date="2016-02" db="EMBL/GenBank/DDBJ databases">
        <title>Anaerosporomusa subterraneum gen. nov., sp. nov., a spore-forming obligate anaerobe isolated from saprolite.</title>
        <authorList>
            <person name="Choi J.K."/>
            <person name="Shah M."/>
            <person name="Yee N."/>
        </authorList>
    </citation>
    <scope>NUCLEOTIDE SEQUENCE [LARGE SCALE GENOMIC DNA]</scope>
    <source>
        <strain evidence="1 2">RU4</strain>
    </source>
</reference>
<dbReference type="AlphaFoldDB" id="A0A154BS40"/>
<dbReference type="EMBL" id="LSGP01000017">
    <property type="protein sequence ID" value="KYZ76729.1"/>
    <property type="molecule type" value="Genomic_DNA"/>
</dbReference>
<accession>A0A154BS40</accession>
<dbReference type="Proteomes" id="UP000076268">
    <property type="component" value="Unassembled WGS sequence"/>
</dbReference>
<dbReference type="RefSeq" id="WP_066242691.1">
    <property type="nucleotide sequence ID" value="NZ_LSGP01000017.1"/>
</dbReference>
<proteinExistence type="predicted"/>
<gene>
    <name evidence="1" type="ORF">AXX12_09975</name>
</gene>
<sequence>MTSFFDGNNRLENYRIQGLFDFSRIMRYDPYEVNLESLIYIQVHETTHFCLTTSTIYGNIHYMIDQLSWRIQSKAIQFDHISEELLKASRHVHEAVATFSEYATIKASENEEFYQNKLKELFKNREYYNYVWRLVKPSALIRNTSLIMIWP</sequence>
<name>A0A154BS40_ANASB</name>